<comment type="caution">
    <text evidence="8">The sequence shown here is derived from an EMBL/GenBank/DDBJ whole genome shotgun (WGS) entry which is preliminary data.</text>
</comment>
<feature type="modified residue" description="4-aspartylphosphate" evidence="4">
    <location>
        <position position="630"/>
    </location>
</feature>
<dbReference type="CDD" id="cd00130">
    <property type="entry name" value="PAS"/>
    <property type="match status" value="2"/>
</dbReference>
<dbReference type="Pfam" id="PF13426">
    <property type="entry name" value="PAS_9"/>
    <property type="match status" value="1"/>
</dbReference>
<dbReference type="SUPFAM" id="SSF55874">
    <property type="entry name" value="ATPase domain of HSP90 chaperone/DNA topoisomerase II/histidine kinase"/>
    <property type="match status" value="1"/>
</dbReference>
<dbReference type="PROSITE" id="PS50109">
    <property type="entry name" value="HIS_KIN"/>
    <property type="match status" value="1"/>
</dbReference>
<evidence type="ECO:0000313" key="8">
    <source>
        <dbReference type="EMBL" id="OTP69918.1"/>
    </source>
</evidence>
<dbReference type="SMART" id="SM00448">
    <property type="entry name" value="REC"/>
    <property type="match status" value="1"/>
</dbReference>
<keyword evidence="8" id="KW-0808">Transferase</keyword>
<dbReference type="InterPro" id="IPR000014">
    <property type="entry name" value="PAS"/>
</dbReference>
<dbReference type="SUPFAM" id="SSF47384">
    <property type="entry name" value="Homodimeric domain of signal transducing histidine kinase"/>
    <property type="match status" value="1"/>
</dbReference>
<dbReference type="Pfam" id="PF02518">
    <property type="entry name" value="HATPase_c"/>
    <property type="match status" value="1"/>
</dbReference>
<dbReference type="InterPro" id="IPR001789">
    <property type="entry name" value="Sig_transdc_resp-reg_receiver"/>
</dbReference>
<dbReference type="PANTHER" id="PTHR43547">
    <property type="entry name" value="TWO-COMPONENT HISTIDINE KINASE"/>
    <property type="match status" value="1"/>
</dbReference>
<dbReference type="EC" id="2.7.13.3" evidence="2"/>
<evidence type="ECO:0000259" key="6">
    <source>
        <dbReference type="PROSITE" id="PS50110"/>
    </source>
</evidence>
<dbReference type="SMART" id="SM00387">
    <property type="entry name" value="HATPase_c"/>
    <property type="match status" value="1"/>
</dbReference>
<dbReference type="InterPro" id="IPR005467">
    <property type="entry name" value="His_kinase_dom"/>
</dbReference>
<organism evidence="8 9">
    <name type="scientific">Caballeronia sordidicola</name>
    <name type="common">Burkholderia sordidicola</name>
    <dbReference type="NCBI Taxonomy" id="196367"/>
    <lineage>
        <taxon>Bacteria</taxon>
        <taxon>Pseudomonadati</taxon>
        <taxon>Pseudomonadota</taxon>
        <taxon>Betaproteobacteria</taxon>
        <taxon>Burkholderiales</taxon>
        <taxon>Burkholderiaceae</taxon>
        <taxon>Caballeronia</taxon>
    </lineage>
</organism>
<evidence type="ECO:0000256" key="3">
    <source>
        <dbReference type="ARBA" id="ARBA00022553"/>
    </source>
</evidence>
<evidence type="ECO:0000313" key="9">
    <source>
        <dbReference type="Proteomes" id="UP000195221"/>
    </source>
</evidence>
<dbReference type="GO" id="GO:0000155">
    <property type="term" value="F:phosphorelay sensor kinase activity"/>
    <property type="evidence" value="ECO:0007669"/>
    <property type="project" value="InterPro"/>
</dbReference>
<dbReference type="AlphaFoldDB" id="A0A242MG35"/>
<dbReference type="PROSITE" id="PS50112">
    <property type="entry name" value="PAS"/>
    <property type="match status" value="1"/>
</dbReference>
<name>A0A242MG35_CABSO</name>
<evidence type="ECO:0000256" key="4">
    <source>
        <dbReference type="PROSITE-ProRule" id="PRU00169"/>
    </source>
</evidence>
<protein>
    <recommendedName>
        <fullName evidence="2">histidine kinase</fullName>
        <ecNumber evidence="2">2.7.13.3</ecNumber>
    </recommendedName>
</protein>
<dbReference type="Pfam" id="PF00072">
    <property type="entry name" value="Response_reg"/>
    <property type="match status" value="1"/>
</dbReference>
<dbReference type="EMBL" id="NBTZ01000112">
    <property type="protein sequence ID" value="OTP69918.1"/>
    <property type="molecule type" value="Genomic_DNA"/>
</dbReference>
<keyword evidence="8" id="KW-0489">Methyltransferase</keyword>
<dbReference type="InterPro" id="IPR003661">
    <property type="entry name" value="HisK_dim/P_dom"/>
</dbReference>
<dbReference type="InterPro" id="IPR036097">
    <property type="entry name" value="HisK_dim/P_sf"/>
</dbReference>
<dbReference type="Gene3D" id="3.40.50.2300">
    <property type="match status" value="1"/>
</dbReference>
<sequence length="702" mass="76417">MNPSTQPGSLIISSSDSKALNEELQAINGELRSTGEGLEAGKEELQSVNEELVTVNIALADTVAETVDANDELQDLITSTGIATVAVDRELRIKRYTPRAAELFRLSASDIGRSLLHLRHGLDYPDMAADARAAFNEFKLTEREIGSDRGEWFIARVLPYCRTGDHIDGAVITLIDITVRRAAETATRSSEERLWLAAVTTDDYAIIVQDMDGLVVMWNGGAQRIFGYLESEVRGKPIDLIFLPDDRDAHVPQMERQRATQAGRAEDERWHVRSDGVEVFCSGVTTPVKSGSFRGFAKISRDVTGKTGVESPQQLTLALERAIRTQAEAANRVKDEFFSVLSHELKNPLNLIHVKAELLTRTPEVRDNAIVQDAADAIQRAVAGQAKIIDDLLDLSRVRTGKLALRFSPVDVTSMLRAVVQASTADAVSGGIDLSMTGADAAMMIYADAERVEQMIWNLVRNALKFTPRGGRVQLAISQLAGSVCLDVTDTGQGIAPDFLPRIFEMFSQADGGGRRDRGGLGIGLSLVKQLAELHGGRIEAESAGLGQGARFRLWLPENAPSPRGEAPRELVDPSILTGLRVLLVDDSVEALEAFRTLLEMEGAHVRAEPSAEQALVATTQQEFDVVLSDIGMPTMNGYEMIRQMRSTPRTARIPALALTGFGREQDVKKALDAGFDGHLSKPVSLHALVAAIDRSLHKSFS</sequence>
<evidence type="ECO:0000256" key="2">
    <source>
        <dbReference type="ARBA" id="ARBA00012438"/>
    </source>
</evidence>
<dbReference type="Pfam" id="PF00512">
    <property type="entry name" value="HisKA"/>
    <property type="match status" value="1"/>
</dbReference>
<feature type="domain" description="Histidine kinase" evidence="5">
    <location>
        <begin position="340"/>
        <end position="560"/>
    </location>
</feature>
<dbReference type="PANTHER" id="PTHR43547:SF2">
    <property type="entry name" value="HYBRID SIGNAL TRANSDUCTION HISTIDINE KINASE C"/>
    <property type="match status" value="1"/>
</dbReference>
<dbReference type="SUPFAM" id="SSF52172">
    <property type="entry name" value="CheY-like"/>
    <property type="match status" value="1"/>
</dbReference>
<dbReference type="InterPro" id="IPR036890">
    <property type="entry name" value="HATPase_C_sf"/>
</dbReference>
<dbReference type="PRINTS" id="PR00344">
    <property type="entry name" value="BCTRLSENSOR"/>
</dbReference>
<dbReference type="CDD" id="cd00082">
    <property type="entry name" value="HisKA"/>
    <property type="match status" value="1"/>
</dbReference>
<comment type="catalytic activity">
    <reaction evidence="1">
        <text>ATP + protein L-histidine = ADP + protein N-phospho-L-histidine.</text>
        <dbReference type="EC" id="2.7.13.3"/>
    </reaction>
</comment>
<dbReference type="Gene3D" id="3.30.565.10">
    <property type="entry name" value="Histidine kinase-like ATPase, C-terminal domain"/>
    <property type="match status" value="1"/>
</dbReference>
<keyword evidence="3 4" id="KW-0597">Phosphoprotein</keyword>
<dbReference type="SMART" id="SM00091">
    <property type="entry name" value="PAS"/>
    <property type="match status" value="2"/>
</dbReference>
<gene>
    <name evidence="8" type="ORF">PAMC26577_29780</name>
</gene>
<dbReference type="PROSITE" id="PS50110">
    <property type="entry name" value="RESPONSE_REGULATORY"/>
    <property type="match status" value="1"/>
</dbReference>
<dbReference type="GO" id="GO:0032259">
    <property type="term" value="P:methylation"/>
    <property type="evidence" value="ECO:0007669"/>
    <property type="project" value="UniProtKB-KW"/>
</dbReference>
<dbReference type="Proteomes" id="UP000195221">
    <property type="component" value="Unassembled WGS sequence"/>
</dbReference>
<dbReference type="SUPFAM" id="SSF55785">
    <property type="entry name" value="PYP-like sensor domain (PAS domain)"/>
    <property type="match status" value="2"/>
</dbReference>
<dbReference type="RefSeq" id="WP_075360527.1">
    <property type="nucleotide sequence ID" value="NZ_MSRG01000092.1"/>
</dbReference>
<dbReference type="GO" id="GO:0008168">
    <property type="term" value="F:methyltransferase activity"/>
    <property type="evidence" value="ECO:0007669"/>
    <property type="project" value="UniProtKB-KW"/>
</dbReference>
<dbReference type="InterPro" id="IPR003594">
    <property type="entry name" value="HATPase_dom"/>
</dbReference>
<feature type="domain" description="PAS" evidence="7">
    <location>
        <begin position="191"/>
        <end position="263"/>
    </location>
</feature>
<accession>A0A242MG35</accession>
<dbReference type="InterPro" id="IPR011006">
    <property type="entry name" value="CheY-like_superfamily"/>
</dbReference>
<evidence type="ECO:0000256" key="1">
    <source>
        <dbReference type="ARBA" id="ARBA00000085"/>
    </source>
</evidence>
<reference evidence="8 9" key="1">
    <citation type="submission" date="2017-03" db="EMBL/GenBank/DDBJ databases">
        <title>Genome analysis of strain PAMC 26577.</title>
        <authorList>
            <person name="Oh H.-M."/>
            <person name="Yang J.-A."/>
        </authorList>
    </citation>
    <scope>NUCLEOTIDE SEQUENCE [LARGE SCALE GENOMIC DNA]</scope>
    <source>
        <strain evidence="8 9">PAMC 26577</strain>
    </source>
</reference>
<dbReference type="Gene3D" id="3.30.450.20">
    <property type="entry name" value="PAS domain"/>
    <property type="match status" value="2"/>
</dbReference>
<evidence type="ECO:0000259" key="7">
    <source>
        <dbReference type="PROSITE" id="PS50112"/>
    </source>
</evidence>
<proteinExistence type="predicted"/>
<dbReference type="InterPro" id="IPR035965">
    <property type="entry name" value="PAS-like_dom_sf"/>
</dbReference>
<dbReference type="CDD" id="cd17580">
    <property type="entry name" value="REC_2_DhkD-like"/>
    <property type="match status" value="1"/>
</dbReference>
<dbReference type="SMART" id="SM00388">
    <property type="entry name" value="HisKA"/>
    <property type="match status" value="1"/>
</dbReference>
<dbReference type="Gene3D" id="1.10.287.130">
    <property type="match status" value="1"/>
</dbReference>
<evidence type="ECO:0000259" key="5">
    <source>
        <dbReference type="PROSITE" id="PS50109"/>
    </source>
</evidence>
<dbReference type="NCBIfam" id="TIGR00229">
    <property type="entry name" value="sensory_box"/>
    <property type="match status" value="1"/>
</dbReference>
<dbReference type="InterPro" id="IPR004358">
    <property type="entry name" value="Sig_transdc_His_kin-like_C"/>
</dbReference>
<dbReference type="Pfam" id="PF13596">
    <property type="entry name" value="PAS_10"/>
    <property type="match status" value="1"/>
</dbReference>
<feature type="domain" description="Response regulatory" evidence="6">
    <location>
        <begin position="581"/>
        <end position="697"/>
    </location>
</feature>